<protein>
    <submittedName>
        <fullName evidence="3">Uncharacterized protein</fullName>
    </submittedName>
</protein>
<feature type="transmembrane region" description="Helical" evidence="2">
    <location>
        <begin position="53"/>
        <end position="74"/>
    </location>
</feature>
<feature type="compositionally biased region" description="Basic residues" evidence="1">
    <location>
        <begin position="27"/>
        <end position="37"/>
    </location>
</feature>
<organism evidence="3 4">
    <name type="scientific">Candidatus Phytoplasma meliae</name>
    <dbReference type="NCBI Taxonomy" id="1848402"/>
    <lineage>
        <taxon>Bacteria</taxon>
        <taxon>Bacillati</taxon>
        <taxon>Mycoplasmatota</taxon>
        <taxon>Mollicutes</taxon>
        <taxon>Acholeplasmatales</taxon>
        <taxon>Acholeplasmataceae</taxon>
        <taxon>Candidatus Phytoplasma</taxon>
        <taxon>16SrXIII (Mexican periwinkle virescence group)</taxon>
    </lineage>
</organism>
<evidence type="ECO:0000313" key="4">
    <source>
        <dbReference type="Proteomes" id="UP001195571"/>
    </source>
</evidence>
<gene>
    <name evidence="3" type="ORF">CHTY_002600</name>
</gene>
<accession>A0ABS5CYR0</accession>
<name>A0ABS5CYR0_9MOLU</name>
<keyword evidence="2" id="KW-0472">Membrane</keyword>
<proteinExistence type="predicted"/>
<keyword evidence="2" id="KW-1133">Transmembrane helix</keyword>
<comment type="caution">
    <text evidence="3">The sequence shown here is derived from an EMBL/GenBank/DDBJ whole genome shotgun (WGS) entry which is preliminary data.</text>
</comment>
<dbReference type="Proteomes" id="UP001195571">
    <property type="component" value="Unassembled WGS sequence"/>
</dbReference>
<keyword evidence="4" id="KW-1185">Reference proteome</keyword>
<feature type="region of interest" description="Disordered" evidence="1">
    <location>
        <begin position="1"/>
        <end position="43"/>
    </location>
</feature>
<dbReference type="RefSeq" id="WP_203552372.1">
    <property type="nucleotide sequence ID" value="NZ_JACAOD020000012.1"/>
</dbReference>
<keyword evidence="2" id="KW-0812">Transmembrane</keyword>
<evidence type="ECO:0000256" key="1">
    <source>
        <dbReference type="SAM" id="MobiDB-lite"/>
    </source>
</evidence>
<reference evidence="3" key="1">
    <citation type="submission" date="2021-04" db="EMBL/GenBank/DDBJ databases">
        <title>Genomic features of Candidatus Phytoplasma meliae isolate ChTYXIII (1SrXIII-G).</title>
        <authorList>
            <person name="Fernandez F.D."/>
            <person name="Conci L.R."/>
        </authorList>
    </citation>
    <scope>NUCLEOTIDE SEQUENCE [LARGE SCALE GENOMIC DNA]</scope>
    <source>
        <strain evidence="3">ChTYXIII-Mo</strain>
    </source>
</reference>
<sequence>MQNQPQPPTHTQNRNPYHTTTSQKPFIKIKKHQKHSKQKGETKLEFQKKKKHFKIIFILTTITLFLLLNKILFYSQPSTFTKTQTEPISITSTDELKELFRKNMFPKTYIHHIIL</sequence>
<evidence type="ECO:0000313" key="3">
    <source>
        <dbReference type="EMBL" id="MBP5836107.1"/>
    </source>
</evidence>
<dbReference type="EMBL" id="JACAOD020000012">
    <property type="protein sequence ID" value="MBP5836107.1"/>
    <property type="molecule type" value="Genomic_DNA"/>
</dbReference>
<evidence type="ECO:0000256" key="2">
    <source>
        <dbReference type="SAM" id="Phobius"/>
    </source>
</evidence>